<organism evidence="8 9">
    <name type="scientific">Sphingorhabdus profundilacus</name>
    <dbReference type="NCBI Taxonomy" id="2509718"/>
    <lineage>
        <taxon>Bacteria</taxon>
        <taxon>Pseudomonadati</taxon>
        <taxon>Pseudomonadota</taxon>
        <taxon>Alphaproteobacteria</taxon>
        <taxon>Sphingomonadales</taxon>
        <taxon>Sphingomonadaceae</taxon>
        <taxon>Sphingorhabdus</taxon>
    </lineage>
</organism>
<protein>
    <recommendedName>
        <fullName evidence="7">VTT domain-containing protein</fullName>
    </recommendedName>
</protein>
<name>A0A6I4M1C9_9SPHN</name>
<feature type="transmembrane region" description="Helical" evidence="6">
    <location>
        <begin position="158"/>
        <end position="179"/>
    </location>
</feature>
<dbReference type="InterPro" id="IPR051311">
    <property type="entry name" value="DedA_domain"/>
</dbReference>
<dbReference type="EMBL" id="SDWJ01000001">
    <property type="protein sequence ID" value="MVZ96145.1"/>
    <property type="molecule type" value="Genomic_DNA"/>
</dbReference>
<dbReference type="PANTHER" id="PTHR42709">
    <property type="entry name" value="ALKALINE PHOSPHATASE LIKE PROTEIN"/>
    <property type="match status" value="1"/>
</dbReference>
<keyword evidence="9" id="KW-1185">Reference proteome</keyword>
<feature type="transmembrane region" description="Helical" evidence="6">
    <location>
        <begin position="46"/>
        <end position="68"/>
    </location>
</feature>
<comment type="subcellular location">
    <subcellularLocation>
        <location evidence="1">Cell membrane</location>
        <topology evidence="1">Multi-pass membrane protein</topology>
    </subcellularLocation>
</comment>
<dbReference type="PANTHER" id="PTHR42709:SF6">
    <property type="entry name" value="UNDECAPRENYL PHOSPHATE TRANSPORTER A"/>
    <property type="match status" value="1"/>
</dbReference>
<evidence type="ECO:0000313" key="8">
    <source>
        <dbReference type="EMBL" id="MVZ96145.1"/>
    </source>
</evidence>
<gene>
    <name evidence="8" type="ORF">EUU23_00320</name>
</gene>
<feature type="domain" description="VTT" evidence="7">
    <location>
        <begin position="29"/>
        <end position="144"/>
    </location>
</feature>
<dbReference type="Pfam" id="PF09335">
    <property type="entry name" value="VTT_dom"/>
    <property type="match status" value="1"/>
</dbReference>
<evidence type="ECO:0000256" key="2">
    <source>
        <dbReference type="ARBA" id="ARBA00022475"/>
    </source>
</evidence>
<keyword evidence="2" id="KW-1003">Cell membrane</keyword>
<dbReference type="Proteomes" id="UP000471147">
    <property type="component" value="Unassembled WGS sequence"/>
</dbReference>
<dbReference type="InterPro" id="IPR032816">
    <property type="entry name" value="VTT_dom"/>
</dbReference>
<keyword evidence="4 6" id="KW-1133">Transmembrane helix</keyword>
<keyword evidence="3 6" id="KW-0812">Transmembrane</keyword>
<reference evidence="8 9" key="1">
    <citation type="submission" date="2019-01" db="EMBL/GenBank/DDBJ databases">
        <title>Sphingorhabdus lacus sp.nov., isolated from an oligotrophic freshwater lake.</title>
        <authorList>
            <person name="Park M."/>
        </authorList>
    </citation>
    <scope>NUCLEOTIDE SEQUENCE [LARGE SCALE GENOMIC DNA]</scope>
    <source>
        <strain evidence="8 9">IMCC26285</strain>
    </source>
</reference>
<evidence type="ECO:0000256" key="4">
    <source>
        <dbReference type="ARBA" id="ARBA00022989"/>
    </source>
</evidence>
<evidence type="ECO:0000256" key="3">
    <source>
        <dbReference type="ARBA" id="ARBA00022692"/>
    </source>
</evidence>
<feature type="transmembrane region" description="Helical" evidence="6">
    <location>
        <begin position="120"/>
        <end position="146"/>
    </location>
</feature>
<evidence type="ECO:0000313" key="9">
    <source>
        <dbReference type="Proteomes" id="UP000471147"/>
    </source>
</evidence>
<keyword evidence="5 6" id="KW-0472">Membrane</keyword>
<dbReference type="GO" id="GO:0005886">
    <property type="term" value="C:plasma membrane"/>
    <property type="evidence" value="ECO:0007669"/>
    <property type="project" value="UniProtKB-SubCell"/>
</dbReference>
<evidence type="ECO:0000256" key="6">
    <source>
        <dbReference type="SAM" id="Phobius"/>
    </source>
</evidence>
<evidence type="ECO:0000259" key="7">
    <source>
        <dbReference type="Pfam" id="PF09335"/>
    </source>
</evidence>
<comment type="caution">
    <text evidence="8">The sequence shown here is derived from an EMBL/GenBank/DDBJ whole genome shotgun (WGS) entry which is preliminary data.</text>
</comment>
<dbReference type="AlphaFoldDB" id="A0A6I4M1C9"/>
<evidence type="ECO:0000256" key="5">
    <source>
        <dbReference type="ARBA" id="ARBA00023136"/>
    </source>
</evidence>
<evidence type="ECO:0000256" key="1">
    <source>
        <dbReference type="ARBA" id="ARBA00004651"/>
    </source>
</evidence>
<accession>A0A6I4M1C9</accession>
<sequence length="189" mass="19503">MPSELLLSLSQQPLLLGLTLFAATFVAEDVATVAAGVLVARTGADPFAALSAVILGTAVGDLALYLLGRWGGNSKLGRKLRGRADVQRAEGWISGRVLALVFAARFLPGSRLPVFTASGLVAAPFAAVAAIIAVTTPFWTGALFAVAHYAGEAGAQQLITAALPAGMALLLGSLCFRWAKAKIFEPKLT</sequence>
<dbReference type="OrthoDB" id="7277369at2"/>
<proteinExistence type="predicted"/>
<dbReference type="RefSeq" id="WP_160352163.1">
    <property type="nucleotide sequence ID" value="NZ_SDWJ01000001.1"/>
</dbReference>